<accession>A0ABR7NDB8</accession>
<protein>
    <recommendedName>
        <fullName evidence="2">DUF6291 domain-containing protein</fullName>
    </recommendedName>
</protein>
<gene>
    <name evidence="3" type="ORF">H8716_11430</name>
</gene>
<sequence>MVRTSDDKKAFYLYNDYIDHVKLMSDEDAGKLFKAILEYENDLEVQELSGVAAMAFSFIKNQLDRDSSKYEEICKKNRANGMKGGRPRKNAEEQPNRTVVEENPENRTVLEQGTEEIQDKKPAKKANSYPKNFEEFWAVYPRKDEKGVAYAKYAARIKDGYSPEELLQAATAYADQCKRLKTEKQFTKQAKTFLSDKAPFADFLKSDIKQEPENDGYGEVDFSKLVEV</sequence>
<proteinExistence type="predicted"/>
<feature type="domain" description="DUF6291" evidence="2">
    <location>
        <begin position="11"/>
        <end position="88"/>
    </location>
</feature>
<dbReference type="Pfam" id="PF19808">
    <property type="entry name" value="DUF6291"/>
    <property type="match status" value="1"/>
</dbReference>
<organism evidence="3 4">
    <name type="scientific">Jingyaoa shaoxingensis</name>
    <dbReference type="NCBI Taxonomy" id="2763671"/>
    <lineage>
        <taxon>Bacteria</taxon>
        <taxon>Bacillati</taxon>
        <taxon>Bacillota</taxon>
        <taxon>Clostridia</taxon>
        <taxon>Lachnospirales</taxon>
        <taxon>Lachnospiraceae</taxon>
        <taxon>Jingyaoa</taxon>
    </lineage>
</organism>
<evidence type="ECO:0000256" key="1">
    <source>
        <dbReference type="SAM" id="MobiDB-lite"/>
    </source>
</evidence>
<dbReference type="EMBL" id="JACRSZ010000011">
    <property type="protein sequence ID" value="MBC8573688.1"/>
    <property type="molecule type" value="Genomic_DNA"/>
</dbReference>
<evidence type="ECO:0000313" key="3">
    <source>
        <dbReference type="EMBL" id="MBC8573688.1"/>
    </source>
</evidence>
<feature type="region of interest" description="Disordered" evidence="1">
    <location>
        <begin position="77"/>
        <end position="104"/>
    </location>
</feature>
<dbReference type="Proteomes" id="UP000657421">
    <property type="component" value="Unassembled WGS sequence"/>
</dbReference>
<dbReference type="RefSeq" id="WP_249308978.1">
    <property type="nucleotide sequence ID" value="NZ_JACRSZ010000011.1"/>
</dbReference>
<reference evidence="3 4" key="1">
    <citation type="submission" date="2020-08" db="EMBL/GenBank/DDBJ databases">
        <title>Genome public.</title>
        <authorList>
            <person name="Liu C."/>
            <person name="Sun Q."/>
        </authorList>
    </citation>
    <scope>NUCLEOTIDE SEQUENCE [LARGE SCALE GENOMIC DNA]</scope>
    <source>
        <strain evidence="3 4">NSJ-46</strain>
    </source>
</reference>
<evidence type="ECO:0000259" key="2">
    <source>
        <dbReference type="Pfam" id="PF19808"/>
    </source>
</evidence>
<comment type="caution">
    <text evidence="3">The sequence shown here is derived from an EMBL/GenBank/DDBJ whole genome shotgun (WGS) entry which is preliminary data.</text>
</comment>
<evidence type="ECO:0000313" key="4">
    <source>
        <dbReference type="Proteomes" id="UP000657421"/>
    </source>
</evidence>
<name>A0ABR7NDB8_9FIRM</name>
<dbReference type="InterPro" id="IPR046258">
    <property type="entry name" value="DUF6291"/>
</dbReference>
<keyword evidence="4" id="KW-1185">Reference proteome</keyword>